<dbReference type="EMBL" id="SRLO01000012">
    <property type="protein sequence ID" value="TNN87013.1"/>
    <property type="molecule type" value="Genomic_DNA"/>
</dbReference>
<organism evidence="2 3">
    <name type="scientific">Liparis tanakae</name>
    <name type="common">Tanaka's snailfish</name>
    <dbReference type="NCBI Taxonomy" id="230148"/>
    <lineage>
        <taxon>Eukaryota</taxon>
        <taxon>Metazoa</taxon>
        <taxon>Chordata</taxon>
        <taxon>Craniata</taxon>
        <taxon>Vertebrata</taxon>
        <taxon>Euteleostomi</taxon>
        <taxon>Actinopterygii</taxon>
        <taxon>Neopterygii</taxon>
        <taxon>Teleostei</taxon>
        <taxon>Neoteleostei</taxon>
        <taxon>Acanthomorphata</taxon>
        <taxon>Eupercaria</taxon>
        <taxon>Perciformes</taxon>
        <taxon>Cottioidei</taxon>
        <taxon>Cottales</taxon>
        <taxon>Liparidae</taxon>
        <taxon>Liparis</taxon>
    </lineage>
</organism>
<protein>
    <submittedName>
        <fullName evidence="2">Uncharacterized protein</fullName>
    </submittedName>
</protein>
<dbReference type="AlphaFoldDB" id="A0A4Z2JB64"/>
<name>A0A4Z2JB64_9TELE</name>
<gene>
    <name evidence="2" type="ORF">EYF80_002768</name>
</gene>
<accession>A0A4Z2JB64</accession>
<evidence type="ECO:0000313" key="3">
    <source>
        <dbReference type="Proteomes" id="UP000314294"/>
    </source>
</evidence>
<dbReference type="Proteomes" id="UP000314294">
    <property type="component" value="Unassembled WGS sequence"/>
</dbReference>
<evidence type="ECO:0000256" key="1">
    <source>
        <dbReference type="SAM" id="MobiDB-lite"/>
    </source>
</evidence>
<reference evidence="2 3" key="1">
    <citation type="submission" date="2019-03" db="EMBL/GenBank/DDBJ databases">
        <title>First draft genome of Liparis tanakae, snailfish: a comprehensive survey of snailfish specific genes.</title>
        <authorList>
            <person name="Kim W."/>
            <person name="Song I."/>
            <person name="Jeong J.-H."/>
            <person name="Kim D."/>
            <person name="Kim S."/>
            <person name="Ryu S."/>
            <person name="Song J.Y."/>
            <person name="Lee S.K."/>
        </authorList>
    </citation>
    <scope>NUCLEOTIDE SEQUENCE [LARGE SCALE GENOMIC DNA]</scope>
    <source>
        <tissue evidence="2">Muscle</tissue>
    </source>
</reference>
<feature type="region of interest" description="Disordered" evidence="1">
    <location>
        <begin position="1"/>
        <end position="29"/>
    </location>
</feature>
<keyword evidence="3" id="KW-1185">Reference proteome</keyword>
<proteinExistence type="predicted"/>
<evidence type="ECO:0000313" key="2">
    <source>
        <dbReference type="EMBL" id="TNN87013.1"/>
    </source>
</evidence>
<sequence length="89" mass="10308">MSPHSKTDTLRNLPARHRQRGETPVPLQFPHFENTKNSLKMCLMSDATFPLWTLRTEAACFHTDSNRHDKTAQPGCDCVSNRCPVVWWR</sequence>
<comment type="caution">
    <text evidence="2">The sequence shown here is derived from an EMBL/GenBank/DDBJ whole genome shotgun (WGS) entry which is preliminary data.</text>
</comment>